<name>K6Z245_9ALTE</name>
<keyword evidence="2" id="KW-1185">Reference proteome</keyword>
<gene>
    <name evidence="1" type="ORF">GARC_0549</name>
</gene>
<protein>
    <submittedName>
        <fullName evidence="1">Uncharacterized protein</fullName>
    </submittedName>
</protein>
<reference evidence="1 2" key="1">
    <citation type="journal article" date="2017" name="Antonie Van Leeuwenhoek">
        <title>Rhizobium rhizosphaerae sp. nov., a novel species isolated from rice rhizosphere.</title>
        <authorList>
            <person name="Zhao J.J."/>
            <person name="Zhang J."/>
            <person name="Zhang R.J."/>
            <person name="Zhang C.W."/>
            <person name="Yin H.Q."/>
            <person name="Zhang X.X."/>
        </authorList>
    </citation>
    <scope>NUCLEOTIDE SEQUENCE [LARGE SCALE GENOMIC DNA]</scope>
    <source>
        <strain evidence="1 2">BSs20135</strain>
    </source>
</reference>
<sequence length="37" mass="4390">MAEKYTFMSFRSNTFSISILFIQLTTKIKREDRLSDA</sequence>
<accession>K6Z245</accession>
<comment type="caution">
    <text evidence="1">The sequence shown here is derived from an EMBL/GenBank/DDBJ whole genome shotgun (WGS) entry which is preliminary data.</text>
</comment>
<dbReference type="AlphaFoldDB" id="K6Z245"/>
<dbReference type="Proteomes" id="UP000006327">
    <property type="component" value="Unassembled WGS sequence"/>
</dbReference>
<dbReference type="EMBL" id="BAEO01000007">
    <property type="protein sequence ID" value="GAC17530.1"/>
    <property type="molecule type" value="Genomic_DNA"/>
</dbReference>
<evidence type="ECO:0000313" key="2">
    <source>
        <dbReference type="Proteomes" id="UP000006327"/>
    </source>
</evidence>
<organism evidence="1 2">
    <name type="scientific">Paraglaciecola arctica BSs20135</name>
    <dbReference type="NCBI Taxonomy" id="493475"/>
    <lineage>
        <taxon>Bacteria</taxon>
        <taxon>Pseudomonadati</taxon>
        <taxon>Pseudomonadota</taxon>
        <taxon>Gammaproteobacteria</taxon>
        <taxon>Alteromonadales</taxon>
        <taxon>Alteromonadaceae</taxon>
        <taxon>Paraglaciecola</taxon>
    </lineage>
</organism>
<proteinExistence type="predicted"/>
<evidence type="ECO:0000313" key="1">
    <source>
        <dbReference type="EMBL" id="GAC17530.1"/>
    </source>
</evidence>